<dbReference type="InterPro" id="IPR011009">
    <property type="entry name" value="Kinase-like_dom_sf"/>
</dbReference>
<evidence type="ECO:0000313" key="12">
    <source>
        <dbReference type="EMBL" id="KAJ7387475.1"/>
    </source>
</evidence>
<dbReference type="Pfam" id="PF00069">
    <property type="entry name" value="Pkinase"/>
    <property type="match status" value="2"/>
</dbReference>
<organism evidence="12 13">
    <name type="scientific">Desmophyllum pertusum</name>
    <dbReference type="NCBI Taxonomy" id="174260"/>
    <lineage>
        <taxon>Eukaryota</taxon>
        <taxon>Metazoa</taxon>
        <taxon>Cnidaria</taxon>
        <taxon>Anthozoa</taxon>
        <taxon>Hexacorallia</taxon>
        <taxon>Scleractinia</taxon>
        <taxon>Caryophylliina</taxon>
        <taxon>Caryophylliidae</taxon>
        <taxon>Desmophyllum</taxon>
    </lineage>
</organism>
<comment type="similarity">
    <text evidence="1">Belongs to the protein kinase superfamily. CAMK Ser/Thr protein kinase family.</text>
</comment>
<evidence type="ECO:0000256" key="8">
    <source>
        <dbReference type="ARBA" id="ARBA00022840"/>
    </source>
</evidence>
<sequence>MADASRELRFKSTPLEDDYTVDWNKRLGSGISGPVRLCTDNKTGQRFALKCLLDSPKARTEAKVHYLCSGHPHIVSVVDVYAIKFKFPGEMRPVPRILMVMELMEGGELFELVRTKRRFTEKEAVNFTKQEVIIKLADFGFAKIDRGDLVTPQFTPYYVSPQVLEAQRIHRAQKSGRFPFLTKPYTYDKSCDMWSLGVVIYIMLCGYPPFYSEVPRKQLSQGMRRRIMAGEYDYPDKEWSKISAEAKDIIASLLRVEPAQRLTVTELLEHLWLNEGAVPDVPLDTPSIIVSDEEAFREAMNAHSAQLTKMRLSDRVVMLKPVSKAKNPILMKRKNMFKLSSFLTRNNPTSAASTNGDRTRNDEAIKSLRDVIAFCMLPPPPTDGAAECSSPEEELQRLVCHTVEQNPYSQRLKEALIKQSWDGESFAGSVDSRLFGKRHR</sequence>
<dbReference type="PANTHER" id="PTHR24349">
    <property type="entry name" value="SERINE/THREONINE-PROTEIN KINASE"/>
    <property type="match status" value="1"/>
</dbReference>
<dbReference type="Gene3D" id="4.10.1170.10">
    <property type="entry name" value="MAP kinase activated protein kinase 2"/>
    <property type="match status" value="1"/>
</dbReference>
<dbReference type="InterPro" id="IPR027442">
    <property type="entry name" value="MAPKAPK_C"/>
</dbReference>
<evidence type="ECO:0000256" key="6">
    <source>
        <dbReference type="ARBA" id="ARBA00022741"/>
    </source>
</evidence>
<dbReference type="EC" id="2.7.11.1" evidence="2"/>
<keyword evidence="3" id="KW-0723">Serine/threonine-protein kinase</keyword>
<comment type="catalytic activity">
    <reaction evidence="9">
        <text>L-threonyl-[protein] + ATP = O-phospho-L-threonyl-[protein] + ADP + H(+)</text>
        <dbReference type="Rhea" id="RHEA:46608"/>
        <dbReference type="Rhea" id="RHEA-COMP:11060"/>
        <dbReference type="Rhea" id="RHEA-COMP:11605"/>
        <dbReference type="ChEBI" id="CHEBI:15378"/>
        <dbReference type="ChEBI" id="CHEBI:30013"/>
        <dbReference type="ChEBI" id="CHEBI:30616"/>
        <dbReference type="ChEBI" id="CHEBI:61977"/>
        <dbReference type="ChEBI" id="CHEBI:456216"/>
        <dbReference type="EC" id="2.7.11.1"/>
    </reaction>
</comment>
<evidence type="ECO:0000256" key="1">
    <source>
        <dbReference type="ARBA" id="ARBA00006692"/>
    </source>
</evidence>
<comment type="catalytic activity">
    <reaction evidence="10">
        <text>L-seryl-[protein] + ATP = O-phospho-L-seryl-[protein] + ADP + H(+)</text>
        <dbReference type="Rhea" id="RHEA:17989"/>
        <dbReference type="Rhea" id="RHEA-COMP:9863"/>
        <dbReference type="Rhea" id="RHEA-COMP:11604"/>
        <dbReference type="ChEBI" id="CHEBI:15378"/>
        <dbReference type="ChEBI" id="CHEBI:29999"/>
        <dbReference type="ChEBI" id="CHEBI:30616"/>
        <dbReference type="ChEBI" id="CHEBI:83421"/>
        <dbReference type="ChEBI" id="CHEBI:456216"/>
        <dbReference type="EC" id="2.7.11.1"/>
    </reaction>
</comment>
<dbReference type="PROSITE" id="PS50011">
    <property type="entry name" value="PROTEIN_KINASE_DOM"/>
    <property type="match status" value="1"/>
</dbReference>
<proteinExistence type="inferred from homology"/>
<evidence type="ECO:0000256" key="4">
    <source>
        <dbReference type="ARBA" id="ARBA00022553"/>
    </source>
</evidence>
<feature type="domain" description="Protein kinase" evidence="11">
    <location>
        <begin position="21"/>
        <end position="273"/>
    </location>
</feature>
<dbReference type="AlphaFoldDB" id="A0A9W9ZU29"/>
<keyword evidence="5 12" id="KW-0808">Transferase</keyword>
<accession>A0A9W9ZU29</accession>
<evidence type="ECO:0000259" key="11">
    <source>
        <dbReference type="PROSITE" id="PS50011"/>
    </source>
</evidence>
<dbReference type="GO" id="GO:0004674">
    <property type="term" value="F:protein serine/threonine kinase activity"/>
    <property type="evidence" value="ECO:0007669"/>
    <property type="project" value="UniProtKB-KW"/>
</dbReference>
<evidence type="ECO:0000256" key="3">
    <source>
        <dbReference type="ARBA" id="ARBA00022527"/>
    </source>
</evidence>
<evidence type="ECO:0000313" key="13">
    <source>
        <dbReference type="Proteomes" id="UP001163046"/>
    </source>
</evidence>
<evidence type="ECO:0000256" key="2">
    <source>
        <dbReference type="ARBA" id="ARBA00012513"/>
    </source>
</evidence>
<dbReference type="SUPFAM" id="SSF56112">
    <property type="entry name" value="Protein kinase-like (PK-like)"/>
    <property type="match status" value="1"/>
</dbReference>
<keyword evidence="13" id="KW-1185">Reference proteome</keyword>
<dbReference type="Gene3D" id="3.30.200.20">
    <property type="entry name" value="Phosphorylase Kinase, domain 1"/>
    <property type="match status" value="1"/>
</dbReference>
<keyword evidence="8" id="KW-0067">ATP-binding</keyword>
<evidence type="ECO:0000256" key="9">
    <source>
        <dbReference type="ARBA" id="ARBA00047899"/>
    </source>
</evidence>
<evidence type="ECO:0000256" key="10">
    <source>
        <dbReference type="ARBA" id="ARBA00048679"/>
    </source>
</evidence>
<dbReference type="GO" id="GO:0005524">
    <property type="term" value="F:ATP binding"/>
    <property type="evidence" value="ECO:0007669"/>
    <property type="project" value="UniProtKB-KW"/>
</dbReference>
<evidence type="ECO:0000256" key="5">
    <source>
        <dbReference type="ARBA" id="ARBA00022679"/>
    </source>
</evidence>
<keyword evidence="4" id="KW-0597">Phosphoprotein</keyword>
<dbReference type="InterPro" id="IPR000719">
    <property type="entry name" value="Prot_kinase_dom"/>
</dbReference>
<dbReference type="EMBL" id="MU825873">
    <property type="protein sequence ID" value="KAJ7387475.1"/>
    <property type="molecule type" value="Genomic_DNA"/>
</dbReference>
<evidence type="ECO:0000256" key="7">
    <source>
        <dbReference type="ARBA" id="ARBA00022777"/>
    </source>
</evidence>
<gene>
    <name evidence="12" type="primary">MAPKAPK5_3</name>
    <name evidence="12" type="ORF">OS493_000805</name>
</gene>
<keyword evidence="6" id="KW-0547">Nucleotide-binding</keyword>
<reference evidence="12" key="1">
    <citation type="submission" date="2023-01" db="EMBL/GenBank/DDBJ databases">
        <title>Genome assembly of the deep-sea coral Lophelia pertusa.</title>
        <authorList>
            <person name="Herrera S."/>
            <person name="Cordes E."/>
        </authorList>
    </citation>
    <scope>NUCLEOTIDE SEQUENCE</scope>
    <source>
        <strain evidence="12">USNM1676648</strain>
        <tissue evidence="12">Polyp</tissue>
    </source>
</reference>
<dbReference type="Gene3D" id="1.10.510.10">
    <property type="entry name" value="Transferase(Phosphotransferase) domain 1"/>
    <property type="match status" value="1"/>
</dbReference>
<name>A0A9W9ZU29_9CNID</name>
<keyword evidence="7 12" id="KW-0418">Kinase</keyword>
<comment type="caution">
    <text evidence="12">The sequence shown here is derived from an EMBL/GenBank/DDBJ whole genome shotgun (WGS) entry which is preliminary data.</text>
</comment>
<protein>
    <recommendedName>
        <fullName evidence="2">non-specific serine/threonine protein kinase</fullName>
        <ecNumber evidence="2">2.7.11.1</ecNumber>
    </recommendedName>
</protein>
<dbReference type="Proteomes" id="UP001163046">
    <property type="component" value="Unassembled WGS sequence"/>
</dbReference>
<dbReference type="OrthoDB" id="40902at2759"/>
<dbReference type="InterPro" id="IPR050205">
    <property type="entry name" value="CDPK_Ser/Thr_kinases"/>
</dbReference>